<gene>
    <name evidence="3" type="ORF">DesU5LDRAFT_2288</name>
</gene>
<dbReference type="HOGENOM" id="CLU_115765_0_0_7"/>
<evidence type="ECO:0000313" key="3">
    <source>
        <dbReference type="EMBL" id="EIG53954.1"/>
    </source>
</evidence>
<dbReference type="eggNOG" id="ENOG5032S50">
    <property type="taxonomic scope" value="Bacteria"/>
</dbReference>
<dbReference type="AlphaFoldDB" id="I2Q2E8"/>
<organism evidence="3">
    <name type="scientific">Desulfovibrio sp. U5L</name>
    <dbReference type="NCBI Taxonomy" id="596152"/>
    <lineage>
        <taxon>Bacteria</taxon>
        <taxon>Pseudomonadati</taxon>
        <taxon>Thermodesulfobacteriota</taxon>
        <taxon>Desulfovibrionia</taxon>
        <taxon>Desulfovibrionales</taxon>
        <taxon>Desulfovibrionaceae</taxon>
        <taxon>Desulfovibrio</taxon>
    </lineage>
</organism>
<reference evidence="3" key="1">
    <citation type="submission" date="2011-11" db="EMBL/GenBank/DDBJ databases">
        <title>Improved High-Quality Draft sequence of Desulfovibrio sp. U5L.</title>
        <authorList>
            <consortium name="US DOE Joint Genome Institute"/>
            <person name="Lucas S."/>
            <person name="Han J."/>
            <person name="Lapidus A."/>
            <person name="Cheng J.-F."/>
            <person name="Goodwin L."/>
            <person name="Pitluck S."/>
            <person name="Peters L."/>
            <person name="Ovchinnikova G."/>
            <person name="Held B."/>
            <person name="Detter J.C."/>
            <person name="Han C."/>
            <person name="Tapia R."/>
            <person name="Land M."/>
            <person name="Hauser L."/>
            <person name="Kyrpides N."/>
            <person name="Ivanova N."/>
            <person name="Pagani I."/>
            <person name="Gabster J."/>
            <person name="Walker C."/>
            <person name="Stolyar S."/>
            <person name="Stahl D."/>
            <person name="Arkin A."/>
            <person name="Dehal P."/>
            <person name="Hazen T."/>
            <person name="Woyke T."/>
        </authorList>
    </citation>
    <scope>NUCLEOTIDE SEQUENCE [LARGE SCALE GENOMIC DNA]</scope>
    <source>
        <strain evidence="3">U5L</strain>
    </source>
</reference>
<dbReference type="EMBL" id="JH600068">
    <property type="protein sequence ID" value="EIG53954.1"/>
    <property type="molecule type" value="Genomic_DNA"/>
</dbReference>
<protein>
    <submittedName>
        <fullName evidence="3">Uncharacterized protein</fullName>
    </submittedName>
</protein>
<feature type="signal peptide" evidence="2">
    <location>
        <begin position="1"/>
        <end position="34"/>
    </location>
</feature>
<evidence type="ECO:0000256" key="2">
    <source>
        <dbReference type="SAM" id="SignalP"/>
    </source>
</evidence>
<accession>I2Q2E8</accession>
<evidence type="ECO:0000256" key="1">
    <source>
        <dbReference type="SAM" id="MobiDB-lite"/>
    </source>
</evidence>
<dbReference type="STRING" id="596152.DesU5LDRAFT_2288"/>
<sequence length="219" mass="23957">MEAMMSRIFSVLGRTCCAAVLALALLGGPGPARAADAPRELAGIRLGQTVEAMGDKLVPADANRVFHKPFIGIMPVAPVPGYRSGYVDYGLCAKPGRIVRIKMHYNDDSLAFFNRVMAALTKRYGEPKEWRGNAFGTLRTWKWGLRSGDGQPVSLILMHYEGEDGAFTEGNSIRIAATSLVRDEERCQAEKQATIQGRADTQSEARDAQALGPDWFLPR</sequence>
<proteinExistence type="predicted"/>
<name>I2Q2E8_9BACT</name>
<feature type="chain" id="PRO_5003663011" evidence="2">
    <location>
        <begin position="35"/>
        <end position="219"/>
    </location>
</feature>
<keyword evidence="2" id="KW-0732">Signal</keyword>
<feature type="region of interest" description="Disordered" evidence="1">
    <location>
        <begin position="194"/>
        <end position="219"/>
    </location>
</feature>